<keyword evidence="2" id="KW-1185">Reference proteome</keyword>
<dbReference type="AlphaFoldDB" id="A0A370DM38"/>
<proteinExistence type="predicted"/>
<sequence>MNLAIQYFDQNSPGVIIAGQKDGSDDLGVYYTGDRRNLEILRDLINEAIDQLQAKEDKDLNELSS</sequence>
<dbReference type="Proteomes" id="UP000254266">
    <property type="component" value="Unassembled WGS sequence"/>
</dbReference>
<evidence type="ECO:0000313" key="1">
    <source>
        <dbReference type="EMBL" id="RDH85630.1"/>
    </source>
</evidence>
<dbReference type="EMBL" id="QFXC01000003">
    <property type="protein sequence ID" value="RDH85630.1"/>
    <property type="molecule type" value="Genomic_DNA"/>
</dbReference>
<reference evidence="1 2" key="1">
    <citation type="journal article" date="2018" name="ISME J.">
        <title>Endosymbiont genomes yield clues of tubeworm success.</title>
        <authorList>
            <person name="Li Y."/>
            <person name="Liles M.R."/>
            <person name="Halanych K.M."/>
        </authorList>
    </citation>
    <scope>NUCLEOTIDE SEQUENCE [LARGE SCALE GENOMIC DNA]</scope>
    <source>
        <strain evidence="1">A1464</strain>
    </source>
</reference>
<organism evidence="1 2">
    <name type="scientific">endosymbiont of Galathealinum brachiosum</name>
    <dbReference type="NCBI Taxonomy" id="2200906"/>
    <lineage>
        <taxon>Bacteria</taxon>
        <taxon>Pseudomonadati</taxon>
        <taxon>Pseudomonadota</taxon>
        <taxon>Gammaproteobacteria</taxon>
        <taxon>sulfur-oxidizing symbionts</taxon>
    </lineage>
</organism>
<comment type="caution">
    <text evidence="1">The sequence shown here is derived from an EMBL/GenBank/DDBJ whole genome shotgun (WGS) entry which is preliminary data.</text>
</comment>
<evidence type="ECO:0000313" key="2">
    <source>
        <dbReference type="Proteomes" id="UP000254266"/>
    </source>
</evidence>
<protein>
    <submittedName>
        <fullName evidence="1">Uncharacterized protein</fullName>
    </submittedName>
</protein>
<gene>
    <name evidence="1" type="ORF">DIZ80_01490</name>
</gene>
<name>A0A370DM38_9GAMM</name>
<accession>A0A370DM38</accession>